<reference evidence="2 3" key="1">
    <citation type="submission" date="2012-08" db="EMBL/GenBank/DDBJ databases">
        <title>Oryza genome evolution.</title>
        <authorList>
            <person name="Wing R.A."/>
        </authorList>
    </citation>
    <scope>NUCLEOTIDE SEQUENCE</scope>
</reference>
<evidence type="ECO:0000256" key="1">
    <source>
        <dbReference type="SAM" id="MobiDB-lite"/>
    </source>
</evidence>
<dbReference type="AlphaFoldDB" id="A0A0D9Y094"/>
<evidence type="ECO:0000313" key="2">
    <source>
        <dbReference type="EnsemblPlants" id="LPERR12G12690.1"/>
    </source>
</evidence>
<organism evidence="2 3">
    <name type="scientific">Leersia perrieri</name>
    <dbReference type="NCBI Taxonomy" id="77586"/>
    <lineage>
        <taxon>Eukaryota</taxon>
        <taxon>Viridiplantae</taxon>
        <taxon>Streptophyta</taxon>
        <taxon>Embryophyta</taxon>
        <taxon>Tracheophyta</taxon>
        <taxon>Spermatophyta</taxon>
        <taxon>Magnoliopsida</taxon>
        <taxon>Liliopsida</taxon>
        <taxon>Poales</taxon>
        <taxon>Poaceae</taxon>
        <taxon>BOP clade</taxon>
        <taxon>Oryzoideae</taxon>
        <taxon>Oryzeae</taxon>
        <taxon>Oryzinae</taxon>
        <taxon>Leersia</taxon>
    </lineage>
</organism>
<feature type="compositionally biased region" description="Polar residues" evidence="1">
    <location>
        <begin position="109"/>
        <end position="123"/>
    </location>
</feature>
<feature type="region of interest" description="Disordered" evidence="1">
    <location>
        <begin position="1"/>
        <end position="22"/>
    </location>
</feature>
<evidence type="ECO:0000313" key="3">
    <source>
        <dbReference type="Proteomes" id="UP000032180"/>
    </source>
</evidence>
<dbReference type="EnsemblPlants" id="LPERR12G12690.1">
    <property type="protein sequence ID" value="LPERR12G12690.1"/>
    <property type="gene ID" value="LPERR12G12690"/>
</dbReference>
<reference evidence="2" key="3">
    <citation type="submission" date="2015-04" db="UniProtKB">
        <authorList>
            <consortium name="EnsemblPlants"/>
        </authorList>
    </citation>
    <scope>IDENTIFICATION</scope>
</reference>
<protein>
    <submittedName>
        <fullName evidence="2">Uncharacterized protein</fullName>
    </submittedName>
</protein>
<keyword evidence="3" id="KW-1185">Reference proteome</keyword>
<proteinExistence type="predicted"/>
<dbReference type="Gramene" id="LPERR12G12690.1">
    <property type="protein sequence ID" value="LPERR12G12690.1"/>
    <property type="gene ID" value="LPERR12G12690"/>
</dbReference>
<feature type="region of interest" description="Disordered" evidence="1">
    <location>
        <begin position="93"/>
        <end position="123"/>
    </location>
</feature>
<dbReference type="Proteomes" id="UP000032180">
    <property type="component" value="Chromosome 12"/>
</dbReference>
<name>A0A0D9Y094_9ORYZ</name>
<dbReference type="HOGENOM" id="CLU_2018489_0_0_1"/>
<sequence>MRSRHASSRATEEPGIGHLSLNKQGYCGLPRAATPGGMTTSGIRLIEEISPKRRKTPSLGCAKLLETDEDKNPSYGGYGSGSTICVNTVPGEDSAWPRSSNWSGYEKTSMLNNSTDQNGNLDS</sequence>
<accession>A0A0D9Y094</accession>
<reference evidence="3" key="2">
    <citation type="submission" date="2013-12" db="EMBL/GenBank/DDBJ databases">
        <authorList>
            <person name="Yu Y."/>
            <person name="Lee S."/>
            <person name="de Baynast K."/>
            <person name="Wissotski M."/>
            <person name="Liu L."/>
            <person name="Talag J."/>
            <person name="Goicoechea J."/>
            <person name="Angelova A."/>
            <person name="Jetty R."/>
            <person name="Kudrna D."/>
            <person name="Golser W."/>
            <person name="Rivera L."/>
            <person name="Zhang J."/>
            <person name="Wing R."/>
        </authorList>
    </citation>
    <scope>NUCLEOTIDE SEQUENCE</scope>
</reference>